<keyword evidence="2" id="KW-1185">Reference proteome</keyword>
<protein>
    <submittedName>
        <fullName evidence="1">Uncharacterized protein</fullName>
    </submittedName>
</protein>
<name>A0A397PCZ1_9HYPH</name>
<comment type="caution">
    <text evidence="1">The sequence shown here is derived from an EMBL/GenBank/DDBJ whole genome shotgun (WGS) entry which is preliminary data.</text>
</comment>
<organism evidence="1 2">
    <name type="scientific">Dichotomicrobium thermohalophilum</name>
    <dbReference type="NCBI Taxonomy" id="933063"/>
    <lineage>
        <taxon>Bacteria</taxon>
        <taxon>Pseudomonadati</taxon>
        <taxon>Pseudomonadota</taxon>
        <taxon>Alphaproteobacteria</taxon>
        <taxon>Hyphomicrobiales</taxon>
        <taxon>Hyphomicrobiaceae</taxon>
        <taxon>Dichotomicrobium</taxon>
    </lineage>
</organism>
<reference evidence="1 2" key="1">
    <citation type="submission" date="2018-08" db="EMBL/GenBank/DDBJ databases">
        <title>Genomic Encyclopedia of Archaeal and Bacterial Type Strains, Phase II (KMG-II): from individual species to whole genera.</title>
        <authorList>
            <person name="Goeker M."/>
        </authorList>
    </citation>
    <scope>NUCLEOTIDE SEQUENCE [LARGE SCALE GENOMIC DNA]</scope>
    <source>
        <strain evidence="1 2">DSM 5002</strain>
    </source>
</reference>
<dbReference type="Proteomes" id="UP000266273">
    <property type="component" value="Unassembled WGS sequence"/>
</dbReference>
<gene>
    <name evidence="1" type="ORF">BXY53_2444</name>
</gene>
<dbReference type="RefSeq" id="WP_119062246.1">
    <property type="nucleotide sequence ID" value="NZ_QXDF01000003.1"/>
</dbReference>
<evidence type="ECO:0000313" key="1">
    <source>
        <dbReference type="EMBL" id="RIA47366.1"/>
    </source>
</evidence>
<dbReference type="OrthoDB" id="9809513at2"/>
<sequence>MDTRWLQDRLESLPPELEAEETEALRYIAEAWDEASGDGIDPRVLANAALFAAFSQLVETYGESAVISMAEGLKARVERGEFTLKRRLQ</sequence>
<evidence type="ECO:0000313" key="2">
    <source>
        <dbReference type="Proteomes" id="UP000266273"/>
    </source>
</evidence>
<dbReference type="AlphaFoldDB" id="A0A397PCZ1"/>
<dbReference type="EMBL" id="QXDF01000003">
    <property type="protein sequence ID" value="RIA47366.1"/>
    <property type="molecule type" value="Genomic_DNA"/>
</dbReference>
<proteinExistence type="predicted"/>
<accession>A0A397PCZ1</accession>